<dbReference type="InterPro" id="IPR021858">
    <property type="entry name" value="Fun_TF"/>
</dbReference>
<feature type="domain" description="Zn(2)-C6 fungal-type" evidence="8">
    <location>
        <begin position="25"/>
        <end position="53"/>
    </location>
</feature>
<keyword evidence="4" id="KW-0238">DNA-binding</keyword>
<reference evidence="9" key="2">
    <citation type="submission" date="2020-05" db="EMBL/GenBank/DDBJ databases">
        <authorList>
            <person name="Kim H.-S."/>
            <person name="Proctor R.H."/>
            <person name="Brown D.W."/>
        </authorList>
    </citation>
    <scope>NUCLEOTIDE SEQUENCE</scope>
    <source>
        <strain evidence="9">NRRL 22465</strain>
    </source>
</reference>
<feature type="compositionally biased region" description="Polar residues" evidence="7">
    <location>
        <begin position="1"/>
        <end position="12"/>
    </location>
</feature>
<evidence type="ECO:0000256" key="5">
    <source>
        <dbReference type="ARBA" id="ARBA00023163"/>
    </source>
</evidence>
<reference evidence="9" key="1">
    <citation type="journal article" date="2020" name="BMC Genomics">
        <title>Correction to: Identification and distribution of gene clusters required for synthesis of sphingolipid metabolism inhibitors in diverse species of the filamentous fungus Fusarium.</title>
        <authorList>
            <person name="Kim H.S."/>
            <person name="Lohmar J.M."/>
            <person name="Busman M."/>
            <person name="Brown D.W."/>
            <person name="Naumann T.A."/>
            <person name="Divon H.H."/>
            <person name="Lysoe E."/>
            <person name="Uhlig S."/>
            <person name="Proctor R.H."/>
        </authorList>
    </citation>
    <scope>NUCLEOTIDE SEQUENCE</scope>
    <source>
        <strain evidence="9">NRRL 22465</strain>
    </source>
</reference>
<evidence type="ECO:0000256" key="1">
    <source>
        <dbReference type="ARBA" id="ARBA00022723"/>
    </source>
</evidence>
<keyword evidence="6" id="KW-0539">Nucleus</keyword>
<evidence type="ECO:0000256" key="4">
    <source>
        <dbReference type="ARBA" id="ARBA00023125"/>
    </source>
</evidence>
<dbReference type="SUPFAM" id="SSF57701">
    <property type="entry name" value="Zn2/Cys6 DNA-binding domain"/>
    <property type="match status" value="1"/>
</dbReference>
<proteinExistence type="predicted"/>
<evidence type="ECO:0000259" key="8">
    <source>
        <dbReference type="PROSITE" id="PS50048"/>
    </source>
</evidence>
<keyword evidence="5" id="KW-0804">Transcription</keyword>
<keyword evidence="1" id="KW-0479">Metal-binding</keyword>
<sequence length="612" mass="67164">MLSVPSQSTSPRPSGRKGSKKVRTGCITCKIRKVKCDESKPHCLRCVKTGRKCDGYRQTPGSSPEPMALSPSPSFESPAAARAFDHYRMRTAKVLSPAADAGFWGGLVLKLSATEPAVRHAILAISSLHECAEAKSRTGRYPDTRFAFREYGNAATSLRNWAQRDETSAIPLLVCVLFICIEFLADRQSAAQLHIMQGRKILSGLGHGHSPAMELVKRSLVPFYTRLSLASFLFGSRPAPVPGHLRVWTEVPPVLATVDEARSGLYSIVDEALQFSTKARVPGYATDPDPEEMRQLQHEQQRLLSQLSRWFAAFTVLTSMSPQSPALGNSLNMLRLYHQTTNIWVSTALQPHEFAYDIHMPAFAAIVSLASSIIGSVPSNAKMEPFTFETEVVGPVYWAAVKCRHPLLRRAALKLLTRDQVRDRRENLWHARQTAVVAARVIEMEECDIENPLDLALTSMTTHGPGSTSQSSSQSSRSSGQSSRWSLFRGSPNGIKIDISRPPTLPAPEPSFTDPSLEELMPPNAPGSGASSMSSPGDVPEPMSPISSALEGIQQLDLKTASLDSPYGVPANRRVKNTLIGPAEEGGIWTTFFRDPHPGQTQWRVTREFLRC</sequence>
<dbReference type="InterPro" id="IPR052360">
    <property type="entry name" value="Transcr_Regulatory_Proteins"/>
</dbReference>
<feature type="compositionally biased region" description="Low complexity" evidence="7">
    <location>
        <begin position="466"/>
        <end position="486"/>
    </location>
</feature>
<dbReference type="Pfam" id="PF11951">
    <property type="entry name" value="Fungal_trans_2"/>
    <property type="match status" value="1"/>
</dbReference>
<dbReference type="GO" id="GO:0008270">
    <property type="term" value="F:zinc ion binding"/>
    <property type="evidence" value="ECO:0007669"/>
    <property type="project" value="InterPro"/>
</dbReference>
<dbReference type="GO" id="GO:0000981">
    <property type="term" value="F:DNA-binding transcription factor activity, RNA polymerase II-specific"/>
    <property type="evidence" value="ECO:0007669"/>
    <property type="project" value="InterPro"/>
</dbReference>
<keyword evidence="10" id="KW-1185">Reference proteome</keyword>
<dbReference type="PANTHER" id="PTHR36206:SF16">
    <property type="entry name" value="TRANSCRIPTION FACTOR DOMAIN-CONTAINING PROTEIN-RELATED"/>
    <property type="match status" value="1"/>
</dbReference>
<evidence type="ECO:0000256" key="2">
    <source>
        <dbReference type="ARBA" id="ARBA00022833"/>
    </source>
</evidence>
<dbReference type="PANTHER" id="PTHR36206">
    <property type="entry name" value="ASPERCRYPTIN BIOSYNTHESIS CLUSTER-SPECIFIC TRANSCRIPTION REGULATOR ATNN-RELATED"/>
    <property type="match status" value="1"/>
</dbReference>
<feature type="region of interest" description="Disordered" evidence="7">
    <location>
        <begin position="55"/>
        <end position="74"/>
    </location>
</feature>
<dbReference type="PROSITE" id="PS00463">
    <property type="entry name" value="ZN2_CY6_FUNGAL_1"/>
    <property type="match status" value="1"/>
</dbReference>
<gene>
    <name evidence="9" type="ORF">FZEAL_925</name>
</gene>
<dbReference type="AlphaFoldDB" id="A0A8H4UUD7"/>
<protein>
    <recommendedName>
        <fullName evidence="8">Zn(2)-C6 fungal-type domain-containing protein</fullName>
    </recommendedName>
</protein>
<dbReference type="Proteomes" id="UP000635477">
    <property type="component" value="Unassembled WGS sequence"/>
</dbReference>
<dbReference type="InterPro" id="IPR001138">
    <property type="entry name" value="Zn2Cys6_DnaBD"/>
</dbReference>
<evidence type="ECO:0000313" key="10">
    <source>
        <dbReference type="Proteomes" id="UP000635477"/>
    </source>
</evidence>
<evidence type="ECO:0000256" key="7">
    <source>
        <dbReference type="SAM" id="MobiDB-lite"/>
    </source>
</evidence>
<dbReference type="PROSITE" id="PS50048">
    <property type="entry name" value="ZN2_CY6_FUNGAL_2"/>
    <property type="match status" value="1"/>
</dbReference>
<keyword evidence="2" id="KW-0862">Zinc</keyword>
<feature type="region of interest" description="Disordered" evidence="7">
    <location>
        <begin position="1"/>
        <end position="21"/>
    </location>
</feature>
<keyword evidence="3" id="KW-0805">Transcription regulation</keyword>
<dbReference type="OrthoDB" id="2593732at2759"/>
<accession>A0A8H4UUD7</accession>
<dbReference type="EMBL" id="JABEYC010000052">
    <property type="protein sequence ID" value="KAF4983709.1"/>
    <property type="molecule type" value="Genomic_DNA"/>
</dbReference>
<dbReference type="SMART" id="SM00066">
    <property type="entry name" value="GAL4"/>
    <property type="match status" value="1"/>
</dbReference>
<dbReference type="Pfam" id="PF00172">
    <property type="entry name" value="Zn_clus"/>
    <property type="match status" value="1"/>
</dbReference>
<feature type="compositionally biased region" description="Low complexity" evidence="7">
    <location>
        <begin position="526"/>
        <end position="537"/>
    </location>
</feature>
<dbReference type="GO" id="GO:0003677">
    <property type="term" value="F:DNA binding"/>
    <property type="evidence" value="ECO:0007669"/>
    <property type="project" value="UniProtKB-KW"/>
</dbReference>
<dbReference type="Gene3D" id="4.10.240.10">
    <property type="entry name" value="Zn(2)-C6 fungal-type DNA-binding domain"/>
    <property type="match status" value="1"/>
</dbReference>
<name>A0A8H4UUD7_9HYPO</name>
<dbReference type="CDD" id="cd00067">
    <property type="entry name" value="GAL4"/>
    <property type="match status" value="1"/>
</dbReference>
<evidence type="ECO:0000313" key="9">
    <source>
        <dbReference type="EMBL" id="KAF4983709.1"/>
    </source>
</evidence>
<evidence type="ECO:0000256" key="6">
    <source>
        <dbReference type="ARBA" id="ARBA00023242"/>
    </source>
</evidence>
<dbReference type="InterPro" id="IPR036864">
    <property type="entry name" value="Zn2-C6_fun-type_DNA-bd_sf"/>
</dbReference>
<evidence type="ECO:0000256" key="3">
    <source>
        <dbReference type="ARBA" id="ARBA00023015"/>
    </source>
</evidence>
<comment type="caution">
    <text evidence="9">The sequence shown here is derived from an EMBL/GenBank/DDBJ whole genome shotgun (WGS) entry which is preliminary data.</text>
</comment>
<organism evidence="9 10">
    <name type="scientific">Fusarium zealandicum</name>
    <dbReference type="NCBI Taxonomy" id="1053134"/>
    <lineage>
        <taxon>Eukaryota</taxon>
        <taxon>Fungi</taxon>
        <taxon>Dikarya</taxon>
        <taxon>Ascomycota</taxon>
        <taxon>Pezizomycotina</taxon>
        <taxon>Sordariomycetes</taxon>
        <taxon>Hypocreomycetidae</taxon>
        <taxon>Hypocreales</taxon>
        <taxon>Nectriaceae</taxon>
        <taxon>Fusarium</taxon>
        <taxon>Fusarium staphyleae species complex</taxon>
    </lineage>
</organism>
<feature type="region of interest" description="Disordered" evidence="7">
    <location>
        <begin position="457"/>
        <end position="546"/>
    </location>
</feature>